<evidence type="ECO:0000313" key="1">
    <source>
        <dbReference type="Proteomes" id="UP000887540"/>
    </source>
</evidence>
<evidence type="ECO:0000313" key="2">
    <source>
        <dbReference type="WBParaSite" id="ACRNAN_scaffold1232.g15773.t1"/>
    </source>
</evidence>
<name>A0A914CMS4_9BILA</name>
<keyword evidence="1" id="KW-1185">Reference proteome</keyword>
<protein>
    <submittedName>
        <fullName evidence="2">Uncharacterized protein</fullName>
    </submittedName>
</protein>
<dbReference type="WBParaSite" id="ACRNAN_scaffold1232.g15773.t1">
    <property type="protein sequence ID" value="ACRNAN_scaffold1232.g15773.t1"/>
    <property type="gene ID" value="ACRNAN_scaffold1232.g15773"/>
</dbReference>
<reference evidence="2" key="1">
    <citation type="submission" date="2022-11" db="UniProtKB">
        <authorList>
            <consortium name="WormBaseParasite"/>
        </authorList>
    </citation>
    <scope>IDENTIFICATION</scope>
</reference>
<sequence length="84" mass="9586">MTSYEIRTIACGHFIRRTSIHYIRTIACAVAYGDTIACGDPKEDFTLGPNVYKSDTSMKYNEVSLCLYMKENSIKWIRSPARIV</sequence>
<accession>A0A914CMS4</accession>
<organism evidence="1 2">
    <name type="scientific">Acrobeloides nanus</name>
    <dbReference type="NCBI Taxonomy" id="290746"/>
    <lineage>
        <taxon>Eukaryota</taxon>
        <taxon>Metazoa</taxon>
        <taxon>Ecdysozoa</taxon>
        <taxon>Nematoda</taxon>
        <taxon>Chromadorea</taxon>
        <taxon>Rhabditida</taxon>
        <taxon>Tylenchina</taxon>
        <taxon>Cephalobomorpha</taxon>
        <taxon>Cephaloboidea</taxon>
        <taxon>Cephalobidae</taxon>
        <taxon>Acrobeloides</taxon>
    </lineage>
</organism>
<dbReference type="AlphaFoldDB" id="A0A914CMS4"/>
<proteinExistence type="predicted"/>
<dbReference type="Proteomes" id="UP000887540">
    <property type="component" value="Unplaced"/>
</dbReference>